<keyword evidence="1" id="KW-0479">Metal-binding</keyword>
<reference evidence="2 3" key="1">
    <citation type="submission" date="2023-07" db="EMBL/GenBank/DDBJ databases">
        <title>Novel species of Thermanaerothrix with wide hydrolytic capabilities.</title>
        <authorList>
            <person name="Zayulina K.S."/>
            <person name="Podosokorskaya O.A."/>
            <person name="Elcheninov A.G."/>
        </authorList>
    </citation>
    <scope>NUCLEOTIDE SEQUENCE [LARGE SCALE GENOMIC DNA]</scope>
    <source>
        <strain evidence="2 3">4228-RoL</strain>
    </source>
</reference>
<evidence type="ECO:0000256" key="1">
    <source>
        <dbReference type="ARBA" id="ARBA00022723"/>
    </source>
</evidence>
<name>A0ABU3NK41_9CHLR</name>
<evidence type="ECO:0000313" key="2">
    <source>
        <dbReference type="EMBL" id="MDT8897224.1"/>
    </source>
</evidence>
<dbReference type="InterPro" id="IPR015991">
    <property type="entry name" value="TatD/YcfH-like"/>
</dbReference>
<protein>
    <submittedName>
        <fullName evidence="2">TatD family hydrolase</fullName>
    </submittedName>
</protein>
<dbReference type="InterPro" id="IPR032466">
    <property type="entry name" value="Metal_Hydrolase"/>
</dbReference>
<dbReference type="Proteomes" id="UP001254165">
    <property type="component" value="Unassembled WGS sequence"/>
</dbReference>
<dbReference type="Pfam" id="PF01026">
    <property type="entry name" value="TatD_DNase"/>
    <property type="match status" value="1"/>
</dbReference>
<dbReference type="Gene3D" id="3.20.20.140">
    <property type="entry name" value="Metal-dependent hydrolases"/>
    <property type="match status" value="1"/>
</dbReference>
<comment type="caution">
    <text evidence="2">The sequence shown here is derived from an EMBL/GenBank/DDBJ whole genome shotgun (WGS) entry which is preliminary data.</text>
</comment>
<dbReference type="RefSeq" id="WP_315623875.1">
    <property type="nucleotide sequence ID" value="NZ_JAUHMF010000001.1"/>
</dbReference>
<dbReference type="InterPro" id="IPR001130">
    <property type="entry name" value="TatD-like"/>
</dbReference>
<accession>A0ABU3NK41</accession>
<dbReference type="CDD" id="cd01310">
    <property type="entry name" value="TatD_DNAse"/>
    <property type="match status" value="1"/>
</dbReference>
<proteinExistence type="predicted"/>
<dbReference type="EMBL" id="JAUHMF010000001">
    <property type="protein sequence ID" value="MDT8897224.1"/>
    <property type="molecule type" value="Genomic_DNA"/>
</dbReference>
<dbReference type="GO" id="GO:0016787">
    <property type="term" value="F:hydrolase activity"/>
    <property type="evidence" value="ECO:0007669"/>
    <property type="project" value="UniProtKB-KW"/>
</dbReference>
<organism evidence="2 3">
    <name type="scientific">Thermanaerothrix solaris</name>
    <dbReference type="NCBI Taxonomy" id="3058434"/>
    <lineage>
        <taxon>Bacteria</taxon>
        <taxon>Bacillati</taxon>
        <taxon>Chloroflexota</taxon>
        <taxon>Anaerolineae</taxon>
        <taxon>Anaerolineales</taxon>
        <taxon>Anaerolineaceae</taxon>
        <taxon>Thermanaerothrix</taxon>
    </lineage>
</organism>
<dbReference type="NCBIfam" id="TIGR00010">
    <property type="entry name" value="YchF/TatD family DNA exonuclease"/>
    <property type="match status" value="1"/>
</dbReference>
<dbReference type="PANTHER" id="PTHR46124">
    <property type="entry name" value="D-AMINOACYL-TRNA DEACYLASE"/>
    <property type="match status" value="1"/>
</dbReference>
<dbReference type="SUPFAM" id="SSF51556">
    <property type="entry name" value="Metallo-dependent hydrolases"/>
    <property type="match status" value="1"/>
</dbReference>
<gene>
    <name evidence="2" type="ORF">QYE77_03020</name>
</gene>
<keyword evidence="3" id="KW-1185">Reference proteome</keyword>
<sequence>MPDLPETFWVDTHCHLYMEPFRDDLPEVLSRAQHQGVMGYVVPGIDLETSRAAIELSEHYPSVFAAVGIHPNYATRWENTSLQELRALSSHPKVVAIGEIGLDYYRDYAPPELQKAALIAQLELAAERNLPIILHQRNSFHDLQIILQAWLQGTESPNTPTQGPRGVFHAFEGGAEELTWITQRGFYIGLAGAITYRSLERTQSLVQLLPWDHVVLETDSPYLTPVPHRGKRNEPTYIPLIAEKISSLSNIPLPTLANTTSTNAIRLFNLPSSWSSH</sequence>
<dbReference type="PANTHER" id="PTHR46124:SF2">
    <property type="entry name" value="D-AMINOACYL-TRNA DEACYLASE"/>
    <property type="match status" value="1"/>
</dbReference>
<evidence type="ECO:0000313" key="3">
    <source>
        <dbReference type="Proteomes" id="UP001254165"/>
    </source>
</evidence>
<dbReference type="PIRSF" id="PIRSF005902">
    <property type="entry name" value="DNase_TatD"/>
    <property type="match status" value="1"/>
</dbReference>
<keyword evidence="2" id="KW-0378">Hydrolase</keyword>